<dbReference type="EMBL" id="BK032530">
    <property type="protein sequence ID" value="DAF46047.1"/>
    <property type="molecule type" value="Genomic_DNA"/>
</dbReference>
<dbReference type="SUPFAM" id="SSF75500">
    <property type="entry name" value="Putative transcriptional regulator TM1602, C-terminal domain"/>
    <property type="match status" value="1"/>
</dbReference>
<organism evidence="3">
    <name type="scientific">Siphoviridae sp. ctm7X10</name>
    <dbReference type="NCBI Taxonomy" id="2827929"/>
    <lineage>
        <taxon>Viruses</taxon>
        <taxon>Duplodnaviria</taxon>
        <taxon>Heunggongvirae</taxon>
        <taxon>Uroviricota</taxon>
        <taxon>Caudoviricetes</taxon>
    </lineage>
</organism>
<dbReference type="InterPro" id="IPR035922">
    <property type="entry name" value="3H_dom_sf"/>
</dbReference>
<proteinExistence type="predicted"/>
<reference evidence="3" key="1">
    <citation type="journal article" date="2021" name="Proc. Natl. Acad. Sci. U.S.A.">
        <title>A Catalog of Tens of Thousands of Viruses from Human Metagenomes Reveals Hidden Associations with Chronic Diseases.</title>
        <authorList>
            <person name="Tisza M.J."/>
            <person name="Buck C.B."/>
        </authorList>
    </citation>
    <scope>NUCLEOTIDE SEQUENCE</scope>
    <source>
        <strain evidence="3">Ctm7X10</strain>
    </source>
</reference>
<dbReference type="InterPro" id="IPR026043">
    <property type="entry name" value="NadR"/>
</dbReference>
<dbReference type="InterPro" id="IPR036388">
    <property type="entry name" value="WH-like_DNA-bd_sf"/>
</dbReference>
<dbReference type="PANTHER" id="PTHR40068:SF1">
    <property type="entry name" value="TRANSCRIPTION REPRESSOR NIAR-RELATED"/>
    <property type="match status" value="1"/>
</dbReference>
<dbReference type="GO" id="GO:0036094">
    <property type="term" value="F:small molecule binding"/>
    <property type="evidence" value="ECO:0007669"/>
    <property type="project" value="InterPro"/>
</dbReference>
<dbReference type="Pfam" id="PF02829">
    <property type="entry name" value="3H"/>
    <property type="match status" value="1"/>
</dbReference>
<dbReference type="Pfam" id="PF08279">
    <property type="entry name" value="HTH_11"/>
    <property type="match status" value="1"/>
</dbReference>
<dbReference type="InterPro" id="IPR036390">
    <property type="entry name" value="WH_DNA-bd_sf"/>
</dbReference>
<feature type="domain" description="Helix-turn-helix type 11" evidence="2">
    <location>
        <begin position="15"/>
        <end position="68"/>
    </location>
</feature>
<dbReference type="PANTHER" id="PTHR40068">
    <property type="entry name" value="TRANSCRIPTION REPRESSOR NIAR-RELATED"/>
    <property type="match status" value="1"/>
</dbReference>
<dbReference type="SUPFAM" id="SSF46785">
    <property type="entry name" value="Winged helix' DNA-binding domain"/>
    <property type="match status" value="1"/>
</dbReference>
<evidence type="ECO:0000259" key="2">
    <source>
        <dbReference type="Pfam" id="PF08279"/>
    </source>
</evidence>
<dbReference type="Gene3D" id="1.10.10.10">
    <property type="entry name" value="Winged helix-like DNA-binding domain superfamily/Winged helix DNA-binding domain"/>
    <property type="match status" value="1"/>
</dbReference>
<evidence type="ECO:0000259" key="1">
    <source>
        <dbReference type="Pfam" id="PF02829"/>
    </source>
</evidence>
<feature type="domain" description="3H" evidence="1">
    <location>
        <begin position="91"/>
        <end position="181"/>
    </location>
</feature>
<accession>A0A8S5S5V6</accession>
<dbReference type="InterPro" id="IPR004173">
    <property type="entry name" value="3H_domain"/>
</dbReference>
<dbReference type="Gene3D" id="3.30.1340.20">
    <property type="entry name" value="3H domain"/>
    <property type="match status" value="1"/>
</dbReference>
<evidence type="ECO:0000313" key="3">
    <source>
        <dbReference type="EMBL" id="DAF46047.1"/>
    </source>
</evidence>
<dbReference type="InterPro" id="IPR013196">
    <property type="entry name" value="HTH_11"/>
</dbReference>
<name>A0A8S5S5V6_9CAUD</name>
<dbReference type="PIRSF" id="PIRSF037847">
    <property type="entry name" value="NiaR"/>
    <property type="match status" value="1"/>
</dbReference>
<protein>
    <submittedName>
        <fullName evidence="3">Putative small molecule binding protein (Contains 3H domain)</fullName>
    </submittedName>
</protein>
<sequence length="191" mass="21644">MEKAGKWKIMDNRERRSQLYKMLEQGEEPLSGTYLSKVLNVTRQIIVGDVAILRSGGKKILSTARGYKLEDPEKGKEFWQDLNCQSQNMDAAELEDELNVVVDNGGIIHGMTLSHAVYGIIRIAMDLYSRRDVRQYMDRLRKEKGLLITALTQGKHTLSVETRNKEDMNALKEGLKGMGLLVPCESEKTTL</sequence>